<gene>
    <name evidence="7" type="ORF">MNBD_ALPHA12-919</name>
</gene>
<reference evidence="7" key="1">
    <citation type="submission" date="2018-06" db="EMBL/GenBank/DDBJ databases">
        <authorList>
            <person name="Zhirakovskaya E."/>
        </authorList>
    </citation>
    <scope>NUCLEOTIDE SEQUENCE</scope>
</reference>
<dbReference type="SMART" id="SM00448">
    <property type="entry name" value="REC"/>
    <property type="match status" value="1"/>
</dbReference>
<dbReference type="PROSITE" id="PS50110">
    <property type="entry name" value="RESPONSE_REGULATORY"/>
    <property type="match status" value="1"/>
</dbReference>
<dbReference type="SUPFAM" id="SSF52172">
    <property type="entry name" value="CheY-like"/>
    <property type="match status" value="1"/>
</dbReference>
<feature type="domain" description="OmpR/PhoB-type" evidence="6">
    <location>
        <begin position="140"/>
        <end position="240"/>
    </location>
</feature>
<keyword evidence="3" id="KW-0238">DNA-binding</keyword>
<dbReference type="AlphaFoldDB" id="A0A3B0U9M3"/>
<dbReference type="InterPro" id="IPR039420">
    <property type="entry name" value="WalR-like"/>
</dbReference>
<accession>A0A3B0U9M3</accession>
<dbReference type="EMBL" id="UOEO01000071">
    <property type="protein sequence ID" value="VAW17414.1"/>
    <property type="molecule type" value="Genomic_DNA"/>
</dbReference>
<dbReference type="SUPFAM" id="SSF46894">
    <property type="entry name" value="C-terminal effector domain of the bipartite response regulators"/>
    <property type="match status" value="1"/>
</dbReference>
<sequence length="248" mass="28020">MSQELKTRIAIVDDDPGVREMLADLLHSHGFEPLPLAGGKDYFALGENPGIDLAIIDLRLDGESGLTLAKNIRASQDIPIMMVTGIGDEVDKIIGLETGADDYLMKPFNPRELIARIRAILRRYNIGISRKSASRQAQFGNTIHFGDYIVDLDQRDLRKIDGEEISLTNSEFRLLEYFARNPNRIIERVELLGQLGSDLSQYVDRTVDVIILRLRRKIEPIPSKPVHLQTRRKRGYIFVVANENGNRG</sequence>
<evidence type="ECO:0000259" key="6">
    <source>
        <dbReference type="PROSITE" id="PS51755"/>
    </source>
</evidence>
<dbReference type="Gene3D" id="6.10.250.690">
    <property type="match status" value="1"/>
</dbReference>
<dbReference type="GO" id="GO:0005829">
    <property type="term" value="C:cytosol"/>
    <property type="evidence" value="ECO:0007669"/>
    <property type="project" value="TreeGrafter"/>
</dbReference>
<dbReference type="InterPro" id="IPR001789">
    <property type="entry name" value="Sig_transdc_resp-reg_receiver"/>
</dbReference>
<dbReference type="PROSITE" id="PS51755">
    <property type="entry name" value="OMPR_PHOB"/>
    <property type="match status" value="1"/>
</dbReference>
<dbReference type="GO" id="GO:0000976">
    <property type="term" value="F:transcription cis-regulatory region binding"/>
    <property type="evidence" value="ECO:0007669"/>
    <property type="project" value="TreeGrafter"/>
</dbReference>
<dbReference type="Gene3D" id="3.40.50.2300">
    <property type="match status" value="1"/>
</dbReference>
<dbReference type="InterPro" id="IPR036388">
    <property type="entry name" value="WH-like_DNA-bd_sf"/>
</dbReference>
<feature type="domain" description="Response regulatory" evidence="5">
    <location>
        <begin position="8"/>
        <end position="121"/>
    </location>
</feature>
<proteinExistence type="predicted"/>
<keyword evidence="1" id="KW-0597">Phosphoprotein</keyword>
<keyword evidence="2" id="KW-0805">Transcription regulation</keyword>
<dbReference type="GO" id="GO:0032993">
    <property type="term" value="C:protein-DNA complex"/>
    <property type="evidence" value="ECO:0007669"/>
    <property type="project" value="TreeGrafter"/>
</dbReference>
<dbReference type="Pfam" id="PF00072">
    <property type="entry name" value="Response_reg"/>
    <property type="match status" value="1"/>
</dbReference>
<name>A0A3B0U9M3_9ZZZZ</name>
<dbReference type="InterPro" id="IPR016032">
    <property type="entry name" value="Sig_transdc_resp-reg_C-effctor"/>
</dbReference>
<dbReference type="InterPro" id="IPR011006">
    <property type="entry name" value="CheY-like_superfamily"/>
</dbReference>
<evidence type="ECO:0000256" key="2">
    <source>
        <dbReference type="ARBA" id="ARBA00023015"/>
    </source>
</evidence>
<dbReference type="Pfam" id="PF00486">
    <property type="entry name" value="Trans_reg_C"/>
    <property type="match status" value="1"/>
</dbReference>
<dbReference type="Gene3D" id="1.10.10.10">
    <property type="entry name" value="Winged helix-like DNA-binding domain superfamily/Winged helix DNA-binding domain"/>
    <property type="match status" value="1"/>
</dbReference>
<keyword evidence="4" id="KW-0804">Transcription</keyword>
<dbReference type="InterPro" id="IPR001867">
    <property type="entry name" value="OmpR/PhoB-type_DNA-bd"/>
</dbReference>
<dbReference type="CDD" id="cd00383">
    <property type="entry name" value="trans_reg_C"/>
    <property type="match status" value="1"/>
</dbReference>
<dbReference type="PANTHER" id="PTHR48111:SF4">
    <property type="entry name" value="DNA-BINDING DUAL TRANSCRIPTIONAL REGULATOR OMPR"/>
    <property type="match status" value="1"/>
</dbReference>
<protein>
    <submittedName>
        <fullName evidence="7">Two-component transcriptional response regulator, LuxR family</fullName>
    </submittedName>
</protein>
<dbReference type="PANTHER" id="PTHR48111">
    <property type="entry name" value="REGULATOR OF RPOS"/>
    <property type="match status" value="1"/>
</dbReference>
<evidence type="ECO:0000259" key="5">
    <source>
        <dbReference type="PROSITE" id="PS50110"/>
    </source>
</evidence>
<evidence type="ECO:0000256" key="1">
    <source>
        <dbReference type="ARBA" id="ARBA00022553"/>
    </source>
</evidence>
<evidence type="ECO:0000256" key="4">
    <source>
        <dbReference type="ARBA" id="ARBA00023163"/>
    </source>
</evidence>
<evidence type="ECO:0000313" key="7">
    <source>
        <dbReference type="EMBL" id="VAW17414.1"/>
    </source>
</evidence>
<dbReference type="GO" id="GO:0000156">
    <property type="term" value="F:phosphorelay response regulator activity"/>
    <property type="evidence" value="ECO:0007669"/>
    <property type="project" value="TreeGrafter"/>
</dbReference>
<dbReference type="SMART" id="SM00862">
    <property type="entry name" value="Trans_reg_C"/>
    <property type="match status" value="1"/>
</dbReference>
<organism evidence="7">
    <name type="scientific">hydrothermal vent metagenome</name>
    <dbReference type="NCBI Taxonomy" id="652676"/>
    <lineage>
        <taxon>unclassified sequences</taxon>
        <taxon>metagenomes</taxon>
        <taxon>ecological metagenomes</taxon>
    </lineage>
</organism>
<evidence type="ECO:0000256" key="3">
    <source>
        <dbReference type="ARBA" id="ARBA00023125"/>
    </source>
</evidence>
<dbReference type="GO" id="GO:0006355">
    <property type="term" value="P:regulation of DNA-templated transcription"/>
    <property type="evidence" value="ECO:0007669"/>
    <property type="project" value="InterPro"/>
</dbReference>